<dbReference type="AlphaFoldDB" id="A0A521BD91"/>
<organism evidence="2 3">
    <name type="scientific">Flavobacterium resistens</name>
    <dbReference type="NCBI Taxonomy" id="443612"/>
    <lineage>
        <taxon>Bacteria</taxon>
        <taxon>Pseudomonadati</taxon>
        <taxon>Bacteroidota</taxon>
        <taxon>Flavobacteriia</taxon>
        <taxon>Flavobacteriales</taxon>
        <taxon>Flavobacteriaceae</taxon>
        <taxon>Flavobacterium</taxon>
    </lineage>
</organism>
<keyword evidence="1" id="KW-1133">Transmembrane helix</keyword>
<reference evidence="2 3" key="1">
    <citation type="submission" date="2017-05" db="EMBL/GenBank/DDBJ databases">
        <authorList>
            <person name="Varghese N."/>
            <person name="Submissions S."/>
        </authorList>
    </citation>
    <scope>NUCLEOTIDE SEQUENCE [LARGE SCALE GENOMIC DNA]</scope>
    <source>
        <strain evidence="2 3">DSM 19382</strain>
    </source>
</reference>
<protein>
    <recommendedName>
        <fullName evidence="4">DUF3810 family protein</fullName>
    </recommendedName>
</protein>
<sequence length="387" mass="46291">MALKLNKSAISENLWNSWQTFFNCIYIYVSKKYTVKSKYILPLFLLVQIIFLKILQYFPDYVEGFYSNNLFVRISHFLRTLLGKVPFSVGDCIYALLILSIISWFWKIRKSWKTNWKDHLLKILGKISIFYFLFHVLWAFNYYREPLFEKMEIKREYSDAELLAFTKRLIAKTNEIQFQITKNDSSKVVFPYSQKESFHMILNGYNNLAKEHPYFKYETLSVKKSLFSVPLTYMGFGGYLNPFTNEAQVNDLLPMYNFPITTSHEMAHQIGFASENECNFIGVLASVKNDNLYYQYSGYSFALRYCLGIWQFKNEKVFNELKKSVHIGILKNYQESQDFWKKYDTFIDKGFHFLWDNFLKTNNQKDGMESYSKFIDLMINYYKTRKF</sequence>
<evidence type="ECO:0000256" key="1">
    <source>
        <dbReference type="SAM" id="Phobius"/>
    </source>
</evidence>
<keyword evidence="1" id="KW-0812">Transmembrane</keyword>
<name>A0A521BD91_9FLAO</name>
<feature type="transmembrane region" description="Helical" evidence="1">
    <location>
        <begin position="39"/>
        <end position="58"/>
    </location>
</feature>
<gene>
    <name evidence="2" type="ORF">SAMN06265349_101955</name>
</gene>
<evidence type="ECO:0008006" key="4">
    <source>
        <dbReference type="Google" id="ProtNLM"/>
    </source>
</evidence>
<feature type="transmembrane region" description="Helical" evidence="1">
    <location>
        <begin position="85"/>
        <end position="106"/>
    </location>
</feature>
<dbReference type="Pfam" id="PF12725">
    <property type="entry name" value="DUF3810"/>
    <property type="match status" value="1"/>
</dbReference>
<evidence type="ECO:0000313" key="3">
    <source>
        <dbReference type="Proteomes" id="UP000317289"/>
    </source>
</evidence>
<dbReference type="InterPro" id="IPR024294">
    <property type="entry name" value="DUF3810"/>
</dbReference>
<dbReference type="EMBL" id="FXTA01000001">
    <property type="protein sequence ID" value="SMO45064.1"/>
    <property type="molecule type" value="Genomic_DNA"/>
</dbReference>
<accession>A0A521BD91</accession>
<evidence type="ECO:0000313" key="2">
    <source>
        <dbReference type="EMBL" id="SMO45064.1"/>
    </source>
</evidence>
<proteinExistence type="predicted"/>
<feature type="transmembrane region" description="Helical" evidence="1">
    <location>
        <begin position="127"/>
        <end position="143"/>
    </location>
</feature>
<keyword evidence="1" id="KW-0472">Membrane</keyword>
<dbReference type="Proteomes" id="UP000317289">
    <property type="component" value="Unassembled WGS sequence"/>
</dbReference>